<dbReference type="RefSeq" id="WP_079426280.1">
    <property type="nucleotide sequence ID" value="NZ_MZGV01000041.1"/>
</dbReference>
<gene>
    <name evidence="1" type="ORF">CLORY_31860</name>
</gene>
<dbReference type="OrthoDB" id="337762at2"/>
<evidence type="ECO:0008006" key="3">
    <source>
        <dbReference type="Google" id="ProtNLM"/>
    </source>
</evidence>
<evidence type="ECO:0000313" key="2">
    <source>
        <dbReference type="Proteomes" id="UP000190080"/>
    </source>
</evidence>
<organism evidence="1 2">
    <name type="scientific">Clostridium oryzae</name>
    <dbReference type="NCBI Taxonomy" id="1450648"/>
    <lineage>
        <taxon>Bacteria</taxon>
        <taxon>Bacillati</taxon>
        <taxon>Bacillota</taxon>
        <taxon>Clostridia</taxon>
        <taxon>Eubacteriales</taxon>
        <taxon>Clostridiaceae</taxon>
        <taxon>Clostridium</taxon>
    </lineage>
</organism>
<accession>A0A1V4II06</accession>
<comment type="caution">
    <text evidence="1">The sequence shown here is derived from an EMBL/GenBank/DDBJ whole genome shotgun (WGS) entry which is preliminary data.</text>
</comment>
<sequence length="418" mass="47177">MNKNNYCKAAFSQIDITPDFQVELIGCYRLDSKSQGVLHPLYAQILLLEFNKKNYCLIAIDGLGLTTTLSNKLRSIVAEQLNTNISCVMLNFSHTHSAPNELSPINGERYFYLMCDRIKKCVTEAKERLQPCKAGWDMTNTKIGENRREGCTIVDNRLGALKIDDVSTESPLAIILRITAHANILMSCNNKISCDYFGIAREKLQDYFHCPVMLIQGAAGNVKPAGVDKINGGSISDLDRISDILLNSAKQLHFDMSEVTNLQMFSINFDYCSDVPSEVEAKQIADDAERLCGIDGLQWLNECERLRKSGISTQVQEGKIHFFNLNNACFCGVPDEIFCEISLKVSELVHSPFLFLNGYTNGCTGYLPHSEEWVKGGYETLYSYLQYYQFHGHVLPFQKDTADRLARLVAEEWKHMHS</sequence>
<evidence type="ECO:0000313" key="1">
    <source>
        <dbReference type="EMBL" id="OPJ59642.1"/>
    </source>
</evidence>
<proteinExistence type="predicted"/>
<dbReference type="EMBL" id="MZGV01000041">
    <property type="protein sequence ID" value="OPJ59642.1"/>
    <property type="molecule type" value="Genomic_DNA"/>
</dbReference>
<dbReference type="Proteomes" id="UP000190080">
    <property type="component" value="Unassembled WGS sequence"/>
</dbReference>
<keyword evidence="2" id="KW-1185">Reference proteome</keyword>
<protein>
    <recommendedName>
        <fullName evidence="3">Neutral/alkaline non-lysosomal ceramidase</fullName>
    </recommendedName>
</protein>
<dbReference type="STRING" id="1450648.CLORY_31860"/>
<name>A0A1V4II06_9CLOT</name>
<reference evidence="1 2" key="1">
    <citation type="submission" date="2017-03" db="EMBL/GenBank/DDBJ databases">
        <title>Genome sequence of Clostridium oryzae DSM 28571.</title>
        <authorList>
            <person name="Poehlein A."/>
            <person name="Daniel R."/>
        </authorList>
    </citation>
    <scope>NUCLEOTIDE SEQUENCE [LARGE SCALE GENOMIC DNA]</scope>
    <source>
        <strain evidence="1 2">DSM 28571</strain>
    </source>
</reference>
<dbReference type="AlphaFoldDB" id="A0A1V4II06"/>